<dbReference type="InterPro" id="IPR032777">
    <property type="entry name" value="DUF4515"/>
</dbReference>
<keyword evidence="11" id="KW-1133">Transmembrane helix</keyword>
<dbReference type="Pfam" id="PF14988">
    <property type="entry name" value="DUF4515"/>
    <property type="match status" value="1"/>
</dbReference>
<feature type="transmembrane region" description="Helical" evidence="11">
    <location>
        <begin position="765"/>
        <end position="782"/>
    </location>
</feature>
<proteinExistence type="inferred from homology"/>
<evidence type="ECO:0000256" key="10">
    <source>
        <dbReference type="SAM" id="MobiDB-lite"/>
    </source>
</evidence>
<evidence type="ECO:0000256" key="8">
    <source>
        <dbReference type="ARBA" id="ARBA00023273"/>
    </source>
</evidence>
<comment type="caution">
    <text evidence="13">The sequence shown here is derived from an EMBL/GenBank/DDBJ whole genome shotgun (WGS) entry which is preliminary data.</text>
</comment>
<evidence type="ECO:0000256" key="1">
    <source>
        <dbReference type="ARBA" id="ARBA00004120"/>
    </source>
</evidence>
<comment type="similarity">
    <text evidence="2">Belongs to the BBOF1 family.</text>
</comment>
<feature type="compositionally biased region" description="Polar residues" evidence="10">
    <location>
        <begin position="507"/>
        <end position="526"/>
    </location>
</feature>
<keyword evidence="14" id="KW-1185">Reference proteome</keyword>
<feature type="compositionally biased region" description="Basic residues" evidence="10">
    <location>
        <begin position="1"/>
        <end position="16"/>
    </location>
</feature>
<feature type="region of interest" description="Disordered" evidence="10">
    <location>
        <begin position="1"/>
        <end position="33"/>
    </location>
</feature>
<keyword evidence="8" id="KW-0966">Cell projection</keyword>
<name>A0ABR3MDS3_9TELE</name>
<feature type="transmembrane region" description="Helical" evidence="11">
    <location>
        <begin position="676"/>
        <end position="693"/>
    </location>
</feature>
<keyword evidence="7" id="KW-0206">Cytoskeleton</keyword>
<evidence type="ECO:0000256" key="6">
    <source>
        <dbReference type="ARBA" id="ARBA00023069"/>
    </source>
</evidence>
<evidence type="ECO:0000256" key="9">
    <source>
        <dbReference type="ARBA" id="ARBA00031573"/>
    </source>
</evidence>
<feature type="region of interest" description="Disordered" evidence="10">
    <location>
        <begin position="459"/>
        <end position="526"/>
    </location>
</feature>
<dbReference type="PANTHER" id="PTHR14845">
    <property type="entry name" value="COILED-COIL DOMAIN-CONTAINING 166"/>
    <property type="match status" value="1"/>
</dbReference>
<evidence type="ECO:0000256" key="3">
    <source>
        <dbReference type="ARBA" id="ARBA00015392"/>
    </source>
</evidence>
<feature type="transmembrane region" description="Helical" evidence="11">
    <location>
        <begin position="732"/>
        <end position="753"/>
    </location>
</feature>
<evidence type="ECO:0000256" key="7">
    <source>
        <dbReference type="ARBA" id="ARBA00023212"/>
    </source>
</evidence>
<evidence type="ECO:0000256" key="2">
    <source>
        <dbReference type="ARBA" id="ARBA00007508"/>
    </source>
</evidence>
<sequence length="783" mass="88306">MPIKKGKKGKKGKGKGKKDGKQESKRDKESDIERAKANAALWEARCDLTESSRVEYRETARRLNKINQQLTDLQNNTGKNTIEIIAVLRSKDVQNEEKIMSLEQQIQLEKTRASQEKENLATQYTLKINELEERFNKRSSEFNMIQEELKIINDFLKKKPQMEQELKNMKETMDNADLEHKKTLARMEQKFLNNKVHLEKEAEQKIAVLAERAHNEAIIQLDDASRSTFKENVRLNKALGYHIKEVEDLRKRNAALAEENNILSLHKETSQDTSNDNVSKLSAQRSTVSELRAKVFTLEQALSSMVAEFEWEKADIKQRAAVRTQASGVELDKLQKLLSVRDRELSRVKRIARSIVEQRSDTEMLFHEALNHVKQEMLMHRQEAEGNRSRRMDEFLSSRKDNAHIHTFNKMPHSTTTGVNEAEKGNLKTAKVNISEMTWEQKERVLRLLFAKMNSLKSKKPVHAPALTDSEGNRCSSSPGNEEEESHATFLTEAPVSSMSSSGNSSALPDQNSCSVTKQSLSTTNQDLQIKPGQKRMGDFQNFEQDFYQSGYYMDGQQEDVYSYDPAYVNPDCNEFDNSAHLPDEYTTSASYTGQVYQPVAPPEQTEYIDSYEEEPPLLEELGINFDHIWQKTLTVLNPLKPADGSIMNETDLTGPVLFCIALGATLLMAGKAHFGYVYGISALGCVGMYMLLNLMSGYSISCGCVASVLGYCLLPMVGLSTFAVLYSLQGLLGTLLALFVIGWCSLSASKIFSSTLDMSGQQLLVAYPCALLYGVFALLTVF</sequence>
<gene>
    <name evidence="13" type="ORF">QQF64_005966</name>
</gene>
<evidence type="ECO:0000313" key="13">
    <source>
        <dbReference type="EMBL" id="KAL1263227.1"/>
    </source>
</evidence>
<evidence type="ECO:0000259" key="12">
    <source>
        <dbReference type="Pfam" id="PF14988"/>
    </source>
</evidence>
<dbReference type="Proteomes" id="UP001558613">
    <property type="component" value="Unassembled WGS sequence"/>
</dbReference>
<reference evidence="13 14" key="1">
    <citation type="submission" date="2023-09" db="EMBL/GenBank/DDBJ databases">
        <authorList>
            <person name="Wang M."/>
        </authorList>
    </citation>
    <scope>NUCLEOTIDE SEQUENCE [LARGE SCALE GENOMIC DNA]</scope>
    <source>
        <strain evidence="13">GT-2023</strain>
        <tissue evidence="13">Liver</tissue>
    </source>
</reference>
<evidence type="ECO:0000256" key="5">
    <source>
        <dbReference type="ARBA" id="ARBA00023054"/>
    </source>
</evidence>
<dbReference type="EMBL" id="JAYMGO010000013">
    <property type="protein sequence ID" value="KAL1263227.1"/>
    <property type="molecule type" value="Genomic_DNA"/>
</dbReference>
<keyword evidence="5" id="KW-0175">Coiled coil</keyword>
<feature type="compositionally biased region" description="Basic and acidic residues" evidence="10">
    <location>
        <begin position="17"/>
        <end position="33"/>
    </location>
</feature>
<feature type="transmembrane region" description="Helical" evidence="11">
    <location>
        <begin position="705"/>
        <end position="726"/>
    </location>
</feature>
<evidence type="ECO:0000256" key="11">
    <source>
        <dbReference type="SAM" id="Phobius"/>
    </source>
</evidence>
<feature type="domain" description="DUF4515" evidence="12">
    <location>
        <begin position="85"/>
        <end position="263"/>
    </location>
</feature>
<evidence type="ECO:0000313" key="14">
    <source>
        <dbReference type="Proteomes" id="UP001558613"/>
    </source>
</evidence>
<protein>
    <recommendedName>
        <fullName evidence="3">Basal body-orientation factor 1</fullName>
    </recommendedName>
    <alternativeName>
        <fullName evidence="9">Coiled-coil domain-containing protein 176</fullName>
    </alternativeName>
</protein>
<keyword evidence="11" id="KW-0472">Membrane</keyword>
<keyword evidence="6" id="KW-0969">Cilium</keyword>
<comment type="subcellular location">
    <subcellularLocation>
        <location evidence="1">Cytoplasm</location>
        <location evidence="1">Cytoskeleton</location>
        <location evidence="1">Cilium basal body</location>
    </subcellularLocation>
</comment>
<keyword evidence="11" id="KW-0812">Transmembrane</keyword>
<dbReference type="PANTHER" id="PTHR14845:SF5">
    <property type="entry name" value="BASAL BODY-ORIENTATION FACTOR 1"/>
    <property type="match status" value="1"/>
</dbReference>
<keyword evidence="4" id="KW-0963">Cytoplasm</keyword>
<evidence type="ECO:0000256" key="4">
    <source>
        <dbReference type="ARBA" id="ARBA00022490"/>
    </source>
</evidence>
<accession>A0ABR3MDS3</accession>
<feature type="compositionally biased region" description="Low complexity" evidence="10">
    <location>
        <begin position="497"/>
        <end position="506"/>
    </location>
</feature>
<organism evidence="13 14">
    <name type="scientific">Cirrhinus molitorella</name>
    <name type="common">mud carp</name>
    <dbReference type="NCBI Taxonomy" id="172907"/>
    <lineage>
        <taxon>Eukaryota</taxon>
        <taxon>Metazoa</taxon>
        <taxon>Chordata</taxon>
        <taxon>Craniata</taxon>
        <taxon>Vertebrata</taxon>
        <taxon>Euteleostomi</taxon>
        <taxon>Actinopterygii</taxon>
        <taxon>Neopterygii</taxon>
        <taxon>Teleostei</taxon>
        <taxon>Ostariophysi</taxon>
        <taxon>Cypriniformes</taxon>
        <taxon>Cyprinidae</taxon>
        <taxon>Labeoninae</taxon>
        <taxon>Labeonini</taxon>
        <taxon>Cirrhinus</taxon>
    </lineage>
</organism>